<protein>
    <recommendedName>
        <fullName evidence="3">Multiple epidermal growth factor-like domains 6</fullName>
    </recommendedName>
</protein>
<sequence>CTHFSSSVTACPPGTYGTNCFYACPNQHYGENCGRKCNCGPDEKCHIVHGCISITTTLEKQTTKRSVTIVTETIFTTRGNHSQTIPSITGETCPWTLLLLEYRMALPY</sequence>
<dbReference type="Gene3D" id="2.170.300.10">
    <property type="entry name" value="Tie2 ligand-binding domain superfamily"/>
    <property type="match status" value="1"/>
</dbReference>
<accession>A0A8W8L3K4</accession>
<evidence type="ECO:0000313" key="1">
    <source>
        <dbReference type="EnsemblMetazoa" id="G26204.1:cds"/>
    </source>
</evidence>
<dbReference type="Proteomes" id="UP000005408">
    <property type="component" value="Unassembled WGS sequence"/>
</dbReference>
<name>A0A8W8L3K4_MAGGI</name>
<dbReference type="EnsemblMetazoa" id="G26204.1">
    <property type="protein sequence ID" value="G26204.1:cds"/>
    <property type="gene ID" value="G26204"/>
</dbReference>
<proteinExistence type="predicted"/>
<organism evidence="1 2">
    <name type="scientific">Magallana gigas</name>
    <name type="common">Pacific oyster</name>
    <name type="synonym">Crassostrea gigas</name>
    <dbReference type="NCBI Taxonomy" id="29159"/>
    <lineage>
        <taxon>Eukaryota</taxon>
        <taxon>Metazoa</taxon>
        <taxon>Spiralia</taxon>
        <taxon>Lophotrochozoa</taxon>
        <taxon>Mollusca</taxon>
        <taxon>Bivalvia</taxon>
        <taxon>Autobranchia</taxon>
        <taxon>Pteriomorphia</taxon>
        <taxon>Ostreida</taxon>
        <taxon>Ostreoidea</taxon>
        <taxon>Ostreidae</taxon>
        <taxon>Magallana</taxon>
    </lineage>
</organism>
<evidence type="ECO:0000313" key="2">
    <source>
        <dbReference type="Proteomes" id="UP000005408"/>
    </source>
</evidence>
<dbReference type="AlphaFoldDB" id="A0A8W8L3K4"/>
<keyword evidence="2" id="KW-1185">Reference proteome</keyword>
<evidence type="ECO:0008006" key="3">
    <source>
        <dbReference type="Google" id="ProtNLM"/>
    </source>
</evidence>
<reference evidence="1" key="1">
    <citation type="submission" date="2022-08" db="UniProtKB">
        <authorList>
            <consortium name="EnsemblMetazoa"/>
        </authorList>
    </citation>
    <scope>IDENTIFICATION</scope>
    <source>
        <strain evidence="1">05x7-T-G4-1.051#20</strain>
    </source>
</reference>